<evidence type="ECO:0000313" key="2">
    <source>
        <dbReference type="Proteomes" id="UP000007127"/>
    </source>
</evidence>
<dbReference type="Proteomes" id="UP000007127">
    <property type="component" value="Chromosome"/>
</dbReference>
<gene>
    <name evidence="1" type="ORF">TH3_02920</name>
</gene>
<dbReference type="EMBL" id="CP004388">
    <property type="protein sequence ID" value="AJD50710.1"/>
    <property type="molecule type" value="Genomic_DNA"/>
</dbReference>
<dbReference type="KEGG" id="txi:TH3_02920"/>
<dbReference type="RefSeq" id="WP_007091253.1">
    <property type="nucleotide sequence ID" value="NZ_CP004388.1"/>
</dbReference>
<reference evidence="1 2" key="1">
    <citation type="journal article" date="2012" name="J. Bacteriol.">
        <title>Genome sequence of Thalassospira xiamenensis type strain M-5.</title>
        <authorList>
            <person name="Lai Q."/>
            <person name="Shao Z."/>
        </authorList>
    </citation>
    <scope>NUCLEOTIDE SEQUENCE [LARGE SCALE GENOMIC DNA]</scope>
    <source>
        <strain evidence="1 2">M-5</strain>
    </source>
</reference>
<accession>A0AB72U944</accession>
<dbReference type="AlphaFoldDB" id="A0AB72U944"/>
<evidence type="ECO:0000313" key="1">
    <source>
        <dbReference type="EMBL" id="AJD50710.1"/>
    </source>
</evidence>
<sequence>MDRPFEWASSAKEKALLFNNQEVVMLNKTVLMAGTIMMSVAVTAPAYADASKSSDQTGTMATDDAMKSDANKMADKAEAGYEDAKDFTYEEKNEFLAWVEEKSNQLGEKYDEVSANVSDESKDAVDELAEAWDGASENLNEAYEETKDASADTWETMKAKTLEALNNAEKALSDDHATE</sequence>
<organism evidence="1 2">
    <name type="scientific">Thalassospira xiamenensis M-5 = DSM 17429</name>
    <dbReference type="NCBI Taxonomy" id="1123366"/>
    <lineage>
        <taxon>Bacteria</taxon>
        <taxon>Pseudomonadati</taxon>
        <taxon>Pseudomonadota</taxon>
        <taxon>Alphaproteobacteria</taxon>
        <taxon>Rhodospirillales</taxon>
        <taxon>Thalassospiraceae</taxon>
        <taxon>Thalassospira</taxon>
    </lineage>
</organism>
<name>A0AB72U944_9PROT</name>
<dbReference type="GeneID" id="31926289"/>
<proteinExistence type="predicted"/>
<protein>
    <submittedName>
        <fullName evidence="1">Uncharacterized protein</fullName>
    </submittedName>
</protein>